<reference evidence="7" key="2">
    <citation type="submission" date="2019-07" db="EMBL/GenBank/DDBJ databases">
        <authorList>
            <person name="Seetharam A."/>
            <person name="Woodhouse M."/>
            <person name="Cannon E."/>
        </authorList>
    </citation>
    <scope>NUCLEOTIDE SEQUENCE [LARGE SCALE GENOMIC DNA]</scope>
    <source>
        <strain evidence="7">cv. B73</strain>
    </source>
</reference>
<sequence>MQLPDWAAVSGAEEEETIVLPSENLPRVSVVMPLKGFGEHNLQNWRTQITSLYGGPLEFLFIVESKYDPAYHVVSRLITEYKRTSLRAGPRGEQSPLFWGLSWLSFLSTHQLAIVVVSFEVIRTLKLEVIRTLKLGIRDFLLDGIMQLPSTVN</sequence>
<dbReference type="Proteomes" id="UP000007305">
    <property type="component" value="Chromosome 3"/>
</dbReference>
<keyword evidence="3" id="KW-0808">Transferase</keyword>
<dbReference type="GO" id="GO:0008194">
    <property type="term" value="F:UDP-glycosyltransferase activity"/>
    <property type="evidence" value="ECO:0007669"/>
    <property type="project" value="UniProtKB-ARBA"/>
</dbReference>
<dbReference type="InterPro" id="IPR025993">
    <property type="entry name" value="Ceramide_glucosylTrfase"/>
</dbReference>
<keyword evidence="5" id="KW-1133">Transmembrane helix</keyword>
<comment type="subcellular location">
    <subcellularLocation>
        <location evidence="1">Membrane</location>
        <topology evidence="1">Multi-pass membrane protein</topology>
    </subcellularLocation>
</comment>
<dbReference type="AlphaFoldDB" id="A0A804N3U8"/>
<dbReference type="PANTHER" id="PTHR12726">
    <property type="entry name" value="CERAMIDE GLUCOSYLTRANSFERASE"/>
    <property type="match status" value="1"/>
</dbReference>
<evidence type="ECO:0000256" key="6">
    <source>
        <dbReference type="ARBA" id="ARBA00023136"/>
    </source>
</evidence>
<protein>
    <submittedName>
        <fullName evidence="7">Uncharacterized protein</fullName>
    </submittedName>
</protein>
<dbReference type="GO" id="GO:0016020">
    <property type="term" value="C:membrane"/>
    <property type="evidence" value="ECO:0007669"/>
    <property type="project" value="UniProtKB-SubCell"/>
</dbReference>
<dbReference type="PANTHER" id="PTHR12726:SF0">
    <property type="entry name" value="CERAMIDE GLUCOSYLTRANSFERASE"/>
    <property type="match status" value="1"/>
</dbReference>
<dbReference type="InParanoid" id="A0A804N3U8"/>
<dbReference type="Gramene" id="Zm00001eb132850_T001">
    <property type="protein sequence ID" value="Zm00001eb132850_P001"/>
    <property type="gene ID" value="Zm00001eb132850"/>
</dbReference>
<name>A0A804N3U8_MAIZE</name>
<accession>A0A804N3U8</accession>
<keyword evidence="6" id="KW-0472">Membrane</keyword>
<organism evidence="7 8">
    <name type="scientific">Zea mays</name>
    <name type="common">Maize</name>
    <dbReference type="NCBI Taxonomy" id="4577"/>
    <lineage>
        <taxon>Eukaryota</taxon>
        <taxon>Viridiplantae</taxon>
        <taxon>Streptophyta</taxon>
        <taxon>Embryophyta</taxon>
        <taxon>Tracheophyta</taxon>
        <taxon>Spermatophyta</taxon>
        <taxon>Magnoliopsida</taxon>
        <taxon>Liliopsida</taxon>
        <taxon>Poales</taxon>
        <taxon>Poaceae</taxon>
        <taxon>PACMAD clade</taxon>
        <taxon>Panicoideae</taxon>
        <taxon>Andropogonodae</taxon>
        <taxon>Andropogoneae</taxon>
        <taxon>Tripsacinae</taxon>
        <taxon>Zea</taxon>
    </lineage>
</organism>
<evidence type="ECO:0000256" key="4">
    <source>
        <dbReference type="ARBA" id="ARBA00022692"/>
    </source>
</evidence>
<evidence type="ECO:0000256" key="2">
    <source>
        <dbReference type="ARBA" id="ARBA00022676"/>
    </source>
</evidence>
<evidence type="ECO:0000256" key="1">
    <source>
        <dbReference type="ARBA" id="ARBA00004141"/>
    </source>
</evidence>
<dbReference type="GO" id="GO:0016758">
    <property type="term" value="F:hexosyltransferase activity"/>
    <property type="evidence" value="ECO:0007669"/>
    <property type="project" value="UniProtKB-ARBA"/>
</dbReference>
<reference evidence="8" key="1">
    <citation type="submission" date="2015-12" db="EMBL/GenBank/DDBJ databases">
        <title>Update maize B73 reference genome by single molecule sequencing technologies.</title>
        <authorList>
            <consortium name="Maize Genome Sequencing Project"/>
            <person name="Ware D."/>
        </authorList>
    </citation>
    <scope>NUCLEOTIDE SEQUENCE [LARGE SCALE GENOMIC DNA]</scope>
    <source>
        <strain evidence="8">cv. B73</strain>
    </source>
</reference>
<keyword evidence="2" id="KW-0328">Glycosyltransferase</keyword>
<evidence type="ECO:0000313" key="8">
    <source>
        <dbReference type="Proteomes" id="UP000007305"/>
    </source>
</evidence>
<reference evidence="7" key="3">
    <citation type="submission" date="2021-05" db="UniProtKB">
        <authorList>
            <consortium name="EnsemblPlants"/>
        </authorList>
    </citation>
    <scope>IDENTIFICATION</scope>
    <source>
        <strain evidence="7">cv. B73</strain>
    </source>
</reference>
<dbReference type="EnsemblPlants" id="Zm00001eb132850_T001">
    <property type="protein sequence ID" value="Zm00001eb132850_P001"/>
    <property type="gene ID" value="Zm00001eb132850"/>
</dbReference>
<evidence type="ECO:0000256" key="3">
    <source>
        <dbReference type="ARBA" id="ARBA00022679"/>
    </source>
</evidence>
<proteinExistence type="predicted"/>
<keyword evidence="8" id="KW-1185">Reference proteome</keyword>
<evidence type="ECO:0000313" key="7">
    <source>
        <dbReference type="EnsemblPlants" id="Zm00001eb132850_P001"/>
    </source>
</evidence>
<evidence type="ECO:0000256" key="5">
    <source>
        <dbReference type="ARBA" id="ARBA00022989"/>
    </source>
</evidence>
<keyword evidence="4" id="KW-0812">Transmembrane</keyword>